<dbReference type="InterPro" id="IPR002048">
    <property type="entry name" value="EF_hand_dom"/>
</dbReference>
<dbReference type="SMART" id="SM00054">
    <property type="entry name" value="EFh"/>
    <property type="match status" value="2"/>
</dbReference>
<reference evidence="9" key="1">
    <citation type="submission" date="2021-02" db="EMBL/GenBank/DDBJ databases">
        <authorList>
            <person name="Dougan E. K."/>
            <person name="Rhodes N."/>
            <person name="Thang M."/>
            <person name="Chan C."/>
        </authorList>
    </citation>
    <scope>NUCLEOTIDE SEQUENCE</scope>
</reference>
<keyword evidence="2 7" id="KW-0812">Transmembrane</keyword>
<dbReference type="EMBL" id="CAJNDS010000065">
    <property type="protein sequence ID" value="CAE6941343.1"/>
    <property type="molecule type" value="Genomic_DNA"/>
</dbReference>
<dbReference type="GO" id="GO:0005509">
    <property type="term" value="F:calcium ion binding"/>
    <property type="evidence" value="ECO:0007669"/>
    <property type="project" value="InterPro"/>
</dbReference>
<dbReference type="GO" id="GO:0016020">
    <property type="term" value="C:membrane"/>
    <property type="evidence" value="ECO:0007669"/>
    <property type="project" value="UniProtKB-SubCell"/>
</dbReference>
<feature type="region of interest" description="Disordered" evidence="6">
    <location>
        <begin position="612"/>
        <end position="692"/>
    </location>
</feature>
<dbReference type="InterPro" id="IPR005821">
    <property type="entry name" value="Ion_trans_dom"/>
</dbReference>
<feature type="compositionally biased region" description="Basic and acidic residues" evidence="6">
    <location>
        <begin position="612"/>
        <end position="623"/>
    </location>
</feature>
<gene>
    <name evidence="9" type="primary">eag</name>
    <name evidence="9" type="ORF">SNAT2548_LOCUS1215</name>
</gene>
<feature type="region of interest" description="Disordered" evidence="6">
    <location>
        <begin position="487"/>
        <end position="566"/>
    </location>
</feature>
<feature type="compositionally biased region" description="Polar residues" evidence="6">
    <location>
        <begin position="36"/>
        <end position="48"/>
    </location>
</feature>
<protein>
    <submittedName>
        <fullName evidence="9">Eag protein</fullName>
    </submittedName>
</protein>
<name>A0A812H5F0_9DINO</name>
<dbReference type="Pfam" id="PF13499">
    <property type="entry name" value="EF-hand_7"/>
    <property type="match status" value="1"/>
</dbReference>
<dbReference type="Pfam" id="PF00520">
    <property type="entry name" value="Ion_trans"/>
    <property type="match status" value="1"/>
</dbReference>
<feature type="domain" description="EF-hand" evidence="8">
    <location>
        <begin position="365"/>
        <end position="400"/>
    </location>
</feature>
<dbReference type="Gene3D" id="1.10.287.70">
    <property type="match status" value="1"/>
</dbReference>
<evidence type="ECO:0000313" key="9">
    <source>
        <dbReference type="EMBL" id="CAE6941343.1"/>
    </source>
</evidence>
<evidence type="ECO:0000256" key="2">
    <source>
        <dbReference type="ARBA" id="ARBA00022692"/>
    </source>
</evidence>
<keyword evidence="10" id="KW-1185">Reference proteome</keyword>
<dbReference type="InterPro" id="IPR027359">
    <property type="entry name" value="Volt_channel_dom_sf"/>
</dbReference>
<dbReference type="PANTHER" id="PTHR46726">
    <property type="entry name" value="TWO PORE CHANNEL 3"/>
    <property type="match status" value="1"/>
</dbReference>
<feature type="compositionally biased region" description="Basic and acidic residues" evidence="6">
    <location>
        <begin position="514"/>
        <end position="539"/>
    </location>
</feature>
<dbReference type="AlphaFoldDB" id="A0A812H5F0"/>
<dbReference type="InterPro" id="IPR011992">
    <property type="entry name" value="EF-hand-dom_pair"/>
</dbReference>
<sequence length="692" mass="76524">MAEAVAAQNSSDRLEVHAKWEELAAAAGSRIKSPGQAASSPMSVVQNGSEGGHSPSFKKVRKQASMGADFITAEPKAKQNDADHSWRGRALRLATYIVDNNFNANFLALVVLFDAYLTANDIDARAAGHDASTFVRTCSDICLLLYTAELPLLLFVRGRKILKDWMVLLDIVIILCGYTEWVLTSAADAWTSRININMLRPLRLARIVRLMQFLRKTRSLKELQKLVTMLSSCIKTLAWSFLFGFVVMTMWAMLMVELVHPLIHDVQERTDVFADCGHCLQAASSVMNANLLLFKTVVAGDSWGLIALPVIQDYPAAAIIFVGSLLTLVFGVLQLMVAVVVDTFAEVRENDVINLAAELEHSLKNDRKYLQKIFDRLDENGTGELTLENLMDGARKDAEFQSRLRVMDIDEVDLQQLFDMIDADGSGAIEAAEFIAPLSRWVRDSKTAPRFIKYNLQQTMQTQEEILKLSQYSFAVMSDKIQQLSDMLNPVGKPDTESTTTEPLDQPLDPDAIQTEKAEETAADFCDGHNLEQPNDSRRGPTKRSQGEMPRSSAGVRESPRTSFMDGSARLSHALQVSMRALELSLSKATEVALRQSIAIAESVLEDHLSLPHGVQDRHDPHGQHGPTHGPRSQRVSASKHPAPHATRSSSVSHTTSMSSIGQEWSEMSARVPQLGAARRKSSVTNSLWTDI</sequence>
<dbReference type="PROSITE" id="PS00018">
    <property type="entry name" value="EF_HAND_1"/>
    <property type="match status" value="1"/>
</dbReference>
<dbReference type="PROSITE" id="PS50222">
    <property type="entry name" value="EF_HAND_2"/>
    <property type="match status" value="2"/>
</dbReference>
<dbReference type="SUPFAM" id="SSF47473">
    <property type="entry name" value="EF-hand"/>
    <property type="match status" value="1"/>
</dbReference>
<dbReference type="Gene3D" id="1.20.120.350">
    <property type="entry name" value="Voltage-gated potassium channels. Chain C"/>
    <property type="match status" value="1"/>
</dbReference>
<dbReference type="PANTHER" id="PTHR46726:SF1">
    <property type="entry name" value="TWO-PORE CALCIUM CHANNEL 3"/>
    <property type="match status" value="1"/>
</dbReference>
<keyword evidence="4 7" id="KW-1133">Transmembrane helix</keyword>
<feature type="transmembrane region" description="Helical" evidence="7">
    <location>
        <begin position="292"/>
        <end position="311"/>
    </location>
</feature>
<evidence type="ECO:0000256" key="5">
    <source>
        <dbReference type="ARBA" id="ARBA00023136"/>
    </source>
</evidence>
<dbReference type="Gene3D" id="1.10.238.10">
    <property type="entry name" value="EF-hand"/>
    <property type="match status" value="1"/>
</dbReference>
<feature type="compositionally biased region" description="Low complexity" evidence="6">
    <location>
        <begin position="647"/>
        <end position="660"/>
    </location>
</feature>
<feature type="transmembrane region" description="Helical" evidence="7">
    <location>
        <begin position="237"/>
        <end position="259"/>
    </location>
</feature>
<dbReference type="GO" id="GO:0005216">
    <property type="term" value="F:monoatomic ion channel activity"/>
    <property type="evidence" value="ECO:0007669"/>
    <property type="project" value="InterPro"/>
</dbReference>
<feature type="transmembrane region" description="Helical" evidence="7">
    <location>
        <begin position="317"/>
        <end position="341"/>
    </location>
</feature>
<dbReference type="CDD" id="cd00051">
    <property type="entry name" value="EFh"/>
    <property type="match status" value="1"/>
</dbReference>
<organism evidence="9 10">
    <name type="scientific">Symbiodinium natans</name>
    <dbReference type="NCBI Taxonomy" id="878477"/>
    <lineage>
        <taxon>Eukaryota</taxon>
        <taxon>Sar</taxon>
        <taxon>Alveolata</taxon>
        <taxon>Dinophyceae</taxon>
        <taxon>Suessiales</taxon>
        <taxon>Symbiodiniaceae</taxon>
        <taxon>Symbiodinium</taxon>
    </lineage>
</organism>
<keyword evidence="5 7" id="KW-0472">Membrane</keyword>
<dbReference type="Proteomes" id="UP000604046">
    <property type="component" value="Unassembled WGS sequence"/>
</dbReference>
<evidence type="ECO:0000256" key="1">
    <source>
        <dbReference type="ARBA" id="ARBA00004141"/>
    </source>
</evidence>
<evidence type="ECO:0000256" key="4">
    <source>
        <dbReference type="ARBA" id="ARBA00022989"/>
    </source>
</evidence>
<comment type="subcellular location">
    <subcellularLocation>
        <location evidence="1">Membrane</location>
        <topology evidence="1">Multi-pass membrane protein</topology>
    </subcellularLocation>
</comment>
<keyword evidence="3" id="KW-0106">Calcium</keyword>
<evidence type="ECO:0000259" key="8">
    <source>
        <dbReference type="PROSITE" id="PS50222"/>
    </source>
</evidence>
<feature type="region of interest" description="Disordered" evidence="6">
    <location>
        <begin position="31"/>
        <end position="58"/>
    </location>
</feature>
<dbReference type="OrthoDB" id="443037at2759"/>
<feature type="domain" description="EF-hand" evidence="8">
    <location>
        <begin position="409"/>
        <end position="444"/>
    </location>
</feature>
<accession>A0A812H5F0</accession>
<evidence type="ECO:0000256" key="7">
    <source>
        <dbReference type="SAM" id="Phobius"/>
    </source>
</evidence>
<evidence type="ECO:0000256" key="6">
    <source>
        <dbReference type="SAM" id="MobiDB-lite"/>
    </source>
</evidence>
<evidence type="ECO:0000313" key="10">
    <source>
        <dbReference type="Proteomes" id="UP000604046"/>
    </source>
</evidence>
<proteinExistence type="predicted"/>
<comment type="caution">
    <text evidence="9">The sequence shown here is derived from an EMBL/GenBank/DDBJ whole genome shotgun (WGS) entry which is preliminary data.</text>
</comment>
<dbReference type="InterPro" id="IPR018247">
    <property type="entry name" value="EF_Hand_1_Ca_BS"/>
</dbReference>
<feature type="compositionally biased region" description="Polar residues" evidence="6">
    <location>
        <begin position="683"/>
        <end position="692"/>
    </location>
</feature>
<evidence type="ECO:0000256" key="3">
    <source>
        <dbReference type="ARBA" id="ARBA00022837"/>
    </source>
</evidence>